<protein>
    <submittedName>
        <fullName evidence="1">Uncharacterized protein</fullName>
    </submittedName>
</protein>
<dbReference type="Proteomes" id="UP001143856">
    <property type="component" value="Unassembled WGS sequence"/>
</dbReference>
<comment type="caution">
    <text evidence="1">The sequence shown here is derived from an EMBL/GenBank/DDBJ whole genome shotgun (WGS) entry which is preliminary data.</text>
</comment>
<reference evidence="1" key="1">
    <citation type="submission" date="2022-10" db="EMBL/GenBank/DDBJ databases">
        <title>Genome Sequence of Xylaria curta.</title>
        <authorList>
            <person name="Buettner E."/>
        </authorList>
    </citation>
    <scope>NUCLEOTIDE SEQUENCE</scope>
    <source>
        <strain evidence="1">Babe10</strain>
    </source>
</reference>
<keyword evidence="2" id="KW-1185">Reference proteome</keyword>
<proteinExistence type="predicted"/>
<gene>
    <name evidence="1" type="ORF">NUW58_g1800</name>
</gene>
<dbReference type="EMBL" id="JAPDGR010000210">
    <property type="protein sequence ID" value="KAJ2993561.1"/>
    <property type="molecule type" value="Genomic_DNA"/>
</dbReference>
<organism evidence="1 2">
    <name type="scientific">Xylaria curta</name>
    <dbReference type="NCBI Taxonomy" id="42375"/>
    <lineage>
        <taxon>Eukaryota</taxon>
        <taxon>Fungi</taxon>
        <taxon>Dikarya</taxon>
        <taxon>Ascomycota</taxon>
        <taxon>Pezizomycotina</taxon>
        <taxon>Sordariomycetes</taxon>
        <taxon>Xylariomycetidae</taxon>
        <taxon>Xylariales</taxon>
        <taxon>Xylariaceae</taxon>
        <taxon>Xylaria</taxon>
    </lineage>
</organism>
<name>A0ACC1PIJ6_9PEZI</name>
<evidence type="ECO:0000313" key="2">
    <source>
        <dbReference type="Proteomes" id="UP001143856"/>
    </source>
</evidence>
<sequence>MTNFIWSQLFTTLPYPEGRYEGKTIVVTGSNTGLGKEAVRHYIRLGADRVIIAVRSLEKGHAAKADIEQTTHCNPNIIQVWQLDMASYGSVQEFAERANKELNRIDIFNANAGLARDYYSTAEDNETMVTVNFISTFLLAALIMPKLKETATRYNIRPVFCITGSGVHHYTSFPQKIAPEGKLLDTINDRAFAEARIRDQYPVSKLLEVLALRRFAELHPADQYPVTVNIADPGLCHSELARESTGFAFWLFRQIFARTTEVGSRTIVHGGSAGAVTHGQFLSDCAVAQPSKLCLTPEGKELSRRVWSELETKLEAIRPGIVHNF</sequence>
<accession>A0ACC1PIJ6</accession>
<evidence type="ECO:0000313" key="1">
    <source>
        <dbReference type="EMBL" id="KAJ2993561.1"/>
    </source>
</evidence>